<dbReference type="Gene3D" id="3.40.50.720">
    <property type="entry name" value="NAD(P)-binding Rossmann-like Domain"/>
    <property type="match status" value="1"/>
</dbReference>
<reference evidence="6" key="1">
    <citation type="journal article" date="2013" name="Genome Announc.">
        <title>Draft genome sequence of the ascomycete Phaeoacremonium aleophilum strain UCR-PA7, a causal agent of the esca disease complex in grapevines.</title>
        <authorList>
            <person name="Blanco-Ulate B."/>
            <person name="Rolshausen P."/>
            <person name="Cantu D."/>
        </authorList>
    </citation>
    <scope>NUCLEOTIDE SEQUENCE [LARGE SCALE GENOMIC DNA]</scope>
    <source>
        <strain evidence="6">UCR-PA7</strain>
    </source>
</reference>
<evidence type="ECO:0000256" key="1">
    <source>
        <dbReference type="ARBA" id="ARBA00006328"/>
    </source>
</evidence>
<evidence type="ECO:0000256" key="2">
    <source>
        <dbReference type="ARBA" id="ARBA00022857"/>
    </source>
</evidence>
<feature type="domain" description="NmrA-like" evidence="4">
    <location>
        <begin position="5"/>
        <end position="261"/>
    </location>
</feature>
<accession>R8B8N4</accession>
<dbReference type="RefSeq" id="XP_007919549.1">
    <property type="nucleotide sequence ID" value="XM_007921358.1"/>
</dbReference>
<dbReference type="EMBL" id="KB933378">
    <property type="protein sequence ID" value="EON95661.1"/>
    <property type="molecule type" value="Genomic_DNA"/>
</dbReference>
<dbReference type="Pfam" id="PF05368">
    <property type="entry name" value="NmrA"/>
    <property type="match status" value="1"/>
</dbReference>
<keyword evidence="2" id="KW-0521">NADP</keyword>
<dbReference type="PANTHER" id="PTHR42748">
    <property type="entry name" value="NITROGEN METABOLITE REPRESSION PROTEIN NMRA FAMILY MEMBER"/>
    <property type="match status" value="1"/>
</dbReference>
<dbReference type="HOGENOM" id="CLU_007383_8_4_1"/>
<dbReference type="InterPro" id="IPR036291">
    <property type="entry name" value="NAD(P)-bd_dom_sf"/>
</dbReference>
<dbReference type="eggNOG" id="ENOG502SKH5">
    <property type="taxonomic scope" value="Eukaryota"/>
</dbReference>
<dbReference type="InterPro" id="IPR008030">
    <property type="entry name" value="NmrA-like"/>
</dbReference>
<dbReference type="KEGG" id="tmn:UCRPA7_8849"/>
<dbReference type="GO" id="GO:0005634">
    <property type="term" value="C:nucleus"/>
    <property type="evidence" value="ECO:0007669"/>
    <property type="project" value="TreeGrafter"/>
</dbReference>
<evidence type="ECO:0000313" key="6">
    <source>
        <dbReference type="Proteomes" id="UP000014074"/>
    </source>
</evidence>
<dbReference type="Proteomes" id="UP000014074">
    <property type="component" value="Unassembled WGS sequence"/>
</dbReference>
<protein>
    <submittedName>
        <fullName evidence="5">Putative nad dependent epimerase dehydratase protein</fullName>
    </submittedName>
</protein>
<dbReference type="PANTHER" id="PTHR42748:SF30">
    <property type="entry name" value="NMRA-LIKE DOMAIN-CONTAINING PROTEIN"/>
    <property type="match status" value="1"/>
</dbReference>
<dbReference type="GeneID" id="19329740"/>
<evidence type="ECO:0000259" key="4">
    <source>
        <dbReference type="Pfam" id="PF05368"/>
    </source>
</evidence>
<dbReference type="OrthoDB" id="419598at2759"/>
<evidence type="ECO:0000256" key="3">
    <source>
        <dbReference type="ARBA" id="ARBA00023002"/>
    </source>
</evidence>
<dbReference type="AlphaFoldDB" id="R8B8N4"/>
<dbReference type="GO" id="GO:0016491">
    <property type="term" value="F:oxidoreductase activity"/>
    <property type="evidence" value="ECO:0007669"/>
    <property type="project" value="UniProtKB-KW"/>
</dbReference>
<keyword evidence="3" id="KW-0560">Oxidoreductase</keyword>
<dbReference type="InterPro" id="IPR051164">
    <property type="entry name" value="NmrA-like_oxidored"/>
</dbReference>
<proteinExistence type="inferred from homology"/>
<comment type="similarity">
    <text evidence="1">Belongs to the NmrA-type oxidoreductase family.</text>
</comment>
<sequence length="307" mass="33938">MPTTTYTVFVTGATGTQGSAVARHLRTLGWPVHATARNMDAPIVHELQALGVEFTPGDWANEVALTAAIAGCTRLFLNLIPNLADFSSEVPHARRILAIARAAGVRHVVYSSGLSVQSPETRAFYDPDSPPGKAMAWKREVEELVKAGGFAHWTILRGGFFMANLLAPRVMMYPGLAETHVWTMAYTPETRLPLCDTEDIAKFAVAGFQDPARFDRKEISIASESWTPEELMAQLAEANGKDMRCRFLTEEEIETEKKKNMFVTAQLISRDMSKSVDIEAVKSWGIPLGTFKGFLKRESKAVKETYP</sequence>
<name>R8B8N4_PHAM7</name>
<keyword evidence="6" id="KW-1185">Reference proteome</keyword>
<evidence type="ECO:0000313" key="5">
    <source>
        <dbReference type="EMBL" id="EON95661.1"/>
    </source>
</evidence>
<dbReference type="SUPFAM" id="SSF51735">
    <property type="entry name" value="NAD(P)-binding Rossmann-fold domains"/>
    <property type="match status" value="1"/>
</dbReference>
<organism evidence="5 6">
    <name type="scientific">Phaeoacremonium minimum (strain UCR-PA7)</name>
    <name type="common">Esca disease fungus</name>
    <name type="synonym">Togninia minima</name>
    <dbReference type="NCBI Taxonomy" id="1286976"/>
    <lineage>
        <taxon>Eukaryota</taxon>
        <taxon>Fungi</taxon>
        <taxon>Dikarya</taxon>
        <taxon>Ascomycota</taxon>
        <taxon>Pezizomycotina</taxon>
        <taxon>Sordariomycetes</taxon>
        <taxon>Sordariomycetidae</taxon>
        <taxon>Togniniales</taxon>
        <taxon>Togniniaceae</taxon>
        <taxon>Phaeoacremonium</taxon>
    </lineage>
</organism>
<gene>
    <name evidence="5" type="ORF">UCRPA7_8849</name>
</gene>